<accession>A0A6J8B146</accession>
<dbReference type="OrthoDB" id="2108802at2759"/>
<dbReference type="InterPro" id="IPR013785">
    <property type="entry name" value="Aldolase_TIM"/>
</dbReference>
<dbReference type="InterPro" id="IPR004352">
    <property type="entry name" value="GH114_TIM-barrel"/>
</dbReference>
<dbReference type="Pfam" id="PF03537">
    <property type="entry name" value="Glyco_hydro_114"/>
    <property type="match status" value="1"/>
</dbReference>
<dbReference type="EMBL" id="CACVKT020002380">
    <property type="protein sequence ID" value="CAC5377558.1"/>
    <property type="molecule type" value="Genomic_DNA"/>
</dbReference>
<evidence type="ECO:0000313" key="2">
    <source>
        <dbReference type="EMBL" id="CAC5377558.1"/>
    </source>
</evidence>
<dbReference type="PANTHER" id="PTHR35273">
    <property type="entry name" value="ALPHA-1,4 POLYGALACTOSAMINIDASE, PUTATIVE (AFU_ORTHOLOGUE AFUA_3G07890)-RELATED"/>
    <property type="match status" value="1"/>
</dbReference>
<reference evidence="2 3" key="1">
    <citation type="submission" date="2020-06" db="EMBL/GenBank/DDBJ databases">
        <authorList>
            <person name="Li R."/>
            <person name="Bekaert M."/>
        </authorList>
    </citation>
    <scope>NUCLEOTIDE SEQUENCE [LARGE SCALE GENOMIC DNA]</scope>
    <source>
        <strain evidence="3">wild</strain>
    </source>
</reference>
<dbReference type="SUPFAM" id="SSF51445">
    <property type="entry name" value="(Trans)glycosidases"/>
    <property type="match status" value="1"/>
</dbReference>
<dbReference type="AlphaFoldDB" id="A0A6J8B146"/>
<dbReference type="Gene3D" id="3.20.20.70">
    <property type="entry name" value="Aldolase class I"/>
    <property type="match status" value="1"/>
</dbReference>
<dbReference type="Proteomes" id="UP000507470">
    <property type="component" value="Unassembled WGS sequence"/>
</dbReference>
<sequence>MAWNDVINEPHINTGVHGDMFVVDLFDVPTSIIDDLHRKGKRVICYFSAGTKEDWRNDAGKFPPDGLGVPNKDWKGETWVDIRNSQVRRIMRDRIAYAKSRHCDGVDPDNVDGWAQNQAGLHLTSDNQLDYNRYLATGPALTWFNTLSDRSKESWNAIKVLFEEKFTNFKNHSAMAMMEGQILNTLKLGKSQQLEDFHSQILEKGNLLPKSEHEVLARFIEGLPEKMEFFVRAGQHQICLLR</sequence>
<protein>
    <recommendedName>
        <fullName evidence="1">Glycoside-hydrolase family GH114 TIM-barrel domain-containing protein</fullName>
    </recommendedName>
</protein>
<keyword evidence="3" id="KW-1185">Reference proteome</keyword>
<dbReference type="InterPro" id="IPR017853">
    <property type="entry name" value="GH"/>
</dbReference>
<evidence type="ECO:0000259" key="1">
    <source>
        <dbReference type="Pfam" id="PF03537"/>
    </source>
</evidence>
<organism evidence="2 3">
    <name type="scientific">Mytilus coruscus</name>
    <name type="common">Sea mussel</name>
    <dbReference type="NCBI Taxonomy" id="42192"/>
    <lineage>
        <taxon>Eukaryota</taxon>
        <taxon>Metazoa</taxon>
        <taxon>Spiralia</taxon>
        <taxon>Lophotrochozoa</taxon>
        <taxon>Mollusca</taxon>
        <taxon>Bivalvia</taxon>
        <taxon>Autobranchia</taxon>
        <taxon>Pteriomorphia</taxon>
        <taxon>Mytilida</taxon>
        <taxon>Mytiloidea</taxon>
        <taxon>Mytilidae</taxon>
        <taxon>Mytilinae</taxon>
        <taxon>Mytilus</taxon>
    </lineage>
</organism>
<proteinExistence type="predicted"/>
<evidence type="ECO:0000313" key="3">
    <source>
        <dbReference type="Proteomes" id="UP000507470"/>
    </source>
</evidence>
<dbReference type="PANTHER" id="PTHR35273:SF2">
    <property type="entry name" value="ALPHA-GALACTOSIDASE"/>
    <property type="match status" value="1"/>
</dbReference>
<feature type="domain" description="Glycoside-hydrolase family GH114 TIM-barrel" evidence="1">
    <location>
        <begin position="12"/>
        <end position="137"/>
    </location>
</feature>
<name>A0A6J8B146_MYTCO</name>
<gene>
    <name evidence="2" type="ORF">MCOR_13864</name>
</gene>